<keyword evidence="4" id="KW-1185">Reference proteome</keyword>
<dbReference type="AlphaFoldDB" id="A0A0W7X9T7"/>
<dbReference type="Pfam" id="PF13581">
    <property type="entry name" value="HATPase_c_2"/>
    <property type="match status" value="1"/>
</dbReference>
<evidence type="ECO:0000256" key="1">
    <source>
        <dbReference type="ARBA" id="ARBA00022527"/>
    </source>
</evidence>
<dbReference type="SUPFAM" id="SSF55874">
    <property type="entry name" value="ATPase domain of HSP90 chaperone/DNA topoisomerase II/histidine kinase"/>
    <property type="match status" value="1"/>
</dbReference>
<dbReference type="Gene3D" id="3.30.565.10">
    <property type="entry name" value="Histidine kinase-like ATPase, C-terminal domain"/>
    <property type="match status" value="1"/>
</dbReference>
<name>A0A0W7X9T7_9ACTN</name>
<dbReference type="InterPro" id="IPR050267">
    <property type="entry name" value="Anti-sigma-factor_SerPK"/>
</dbReference>
<dbReference type="PANTHER" id="PTHR35526">
    <property type="entry name" value="ANTI-SIGMA-F FACTOR RSBW-RELATED"/>
    <property type="match status" value="1"/>
</dbReference>
<dbReference type="Proteomes" id="UP000054804">
    <property type="component" value="Unassembled WGS sequence"/>
</dbReference>
<reference evidence="3 4" key="1">
    <citation type="submission" date="2015-12" db="EMBL/GenBank/DDBJ databases">
        <title>Draft genome sequence of Streptomyces silvensis ATCC 53525, a producer of novel hormone antagonists.</title>
        <authorList>
            <person name="Johnston C.W."/>
            <person name="Li Y."/>
            <person name="Magarvey N.A."/>
        </authorList>
    </citation>
    <scope>NUCLEOTIDE SEQUENCE [LARGE SCALE GENOMIC DNA]</scope>
    <source>
        <strain evidence="3 4">ATCC 53525</strain>
    </source>
</reference>
<feature type="domain" description="Histidine kinase/HSP90-like ATPase" evidence="2">
    <location>
        <begin position="34"/>
        <end position="142"/>
    </location>
</feature>
<keyword evidence="1" id="KW-0808">Transferase</keyword>
<dbReference type="InterPro" id="IPR003594">
    <property type="entry name" value="HATPase_dom"/>
</dbReference>
<accession>A0A0W7X9T7</accession>
<dbReference type="CDD" id="cd16936">
    <property type="entry name" value="HATPase_RsbW-like"/>
    <property type="match status" value="1"/>
</dbReference>
<evidence type="ECO:0000313" key="3">
    <source>
        <dbReference type="EMBL" id="KUF19597.1"/>
    </source>
</evidence>
<comment type="caution">
    <text evidence="3">The sequence shown here is derived from an EMBL/GenBank/DDBJ whole genome shotgun (WGS) entry which is preliminary data.</text>
</comment>
<dbReference type="PANTHER" id="PTHR35526:SF3">
    <property type="entry name" value="ANTI-SIGMA-F FACTOR RSBW"/>
    <property type="match status" value="1"/>
</dbReference>
<dbReference type="EMBL" id="LOCL01000026">
    <property type="protein sequence ID" value="KUF19597.1"/>
    <property type="molecule type" value="Genomic_DNA"/>
</dbReference>
<gene>
    <name evidence="3" type="ORF">AT728_04290</name>
</gene>
<proteinExistence type="predicted"/>
<keyword evidence="1" id="KW-0418">Kinase</keyword>
<dbReference type="RefSeq" id="WP_058846101.1">
    <property type="nucleotide sequence ID" value="NZ_LOCL01000026.1"/>
</dbReference>
<evidence type="ECO:0000259" key="2">
    <source>
        <dbReference type="Pfam" id="PF13581"/>
    </source>
</evidence>
<organism evidence="3 4">
    <name type="scientific">Streptomyces silvensis</name>
    <dbReference type="NCBI Taxonomy" id="1765722"/>
    <lineage>
        <taxon>Bacteria</taxon>
        <taxon>Bacillati</taxon>
        <taxon>Actinomycetota</taxon>
        <taxon>Actinomycetes</taxon>
        <taxon>Kitasatosporales</taxon>
        <taxon>Streptomycetaceae</taxon>
        <taxon>Streptomyces</taxon>
    </lineage>
</organism>
<sequence length="151" mass="16305">MPTALAPPARPPSQPPASPETYALAAGNRGSAPAVLRNLVVSLMHSTGHENLADTARLLTSEIVTNVYMHTRVRSIHVEVTVDAHQVHVYVRDNEPRYRAMPPEVRDGEGGLGLYLVEKYADAWGIVHFGGLNPTGKAVWFRLVEGGMGAS</sequence>
<keyword evidence="1" id="KW-0723">Serine/threonine-protein kinase</keyword>
<evidence type="ECO:0000313" key="4">
    <source>
        <dbReference type="Proteomes" id="UP000054804"/>
    </source>
</evidence>
<dbReference type="GO" id="GO:0004674">
    <property type="term" value="F:protein serine/threonine kinase activity"/>
    <property type="evidence" value="ECO:0007669"/>
    <property type="project" value="UniProtKB-KW"/>
</dbReference>
<protein>
    <recommendedName>
        <fullName evidence="2">Histidine kinase/HSP90-like ATPase domain-containing protein</fullName>
    </recommendedName>
</protein>
<dbReference type="STRING" id="1765722.AT728_04290"/>
<dbReference type="InterPro" id="IPR036890">
    <property type="entry name" value="HATPase_C_sf"/>
</dbReference>